<dbReference type="InterPro" id="IPR007159">
    <property type="entry name" value="SpoVT-AbrB_dom"/>
</dbReference>
<dbReference type="InterPro" id="IPR037914">
    <property type="entry name" value="SpoVT-AbrB_sf"/>
</dbReference>
<reference key="2">
    <citation type="submission" date="2011-03" db="EMBL/GenBank/DDBJ databases">
        <title>Complete genome sequence of the thermoacidophilic crenarchaeon Thermoproteus uzoniensis 768-20.</title>
        <authorList>
            <person name="Mardanov A.V."/>
            <person name="Gumerov V.M."/>
            <person name="Beletsky A.V."/>
            <person name="Prokofeva M.I."/>
            <person name="Bonch-Osmolovskaya E.A."/>
            <person name="Ravin N.V."/>
            <person name="Skryabin K.G."/>
        </authorList>
    </citation>
    <scope>NUCLEOTIDE SEQUENCE</scope>
    <source>
        <strain>768-20</strain>
    </source>
</reference>
<accession>F2L5C2</accession>
<dbReference type="Proteomes" id="UP000008138">
    <property type="component" value="Chromosome"/>
</dbReference>
<keyword evidence="3" id="KW-1185">Reference proteome</keyword>
<dbReference type="PROSITE" id="PS51740">
    <property type="entry name" value="SPOVT_ABRB"/>
    <property type="match status" value="1"/>
</dbReference>
<organism evidence="2 3">
    <name type="scientific">Thermoproteus uzoniensis (strain 768-20)</name>
    <dbReference type="NCBI Taxonomy" id="999630"/>
    <lineage>
        <taxon>Archaea</taxon>
        <taxon>Thermoproteota</taxon>
        <taxon>Thermoprotei</taxon>
        <taxon>Thermoproteales</taxon>
        <taxon>Thermoproteaceae</taxon>
        <taxon>Thermoproteus</taxon>
    </lineage>
</organism>
<dbReference type="HOGENOM" id="CLU_158484_13_0_2"/>
<dbReference type="RefSeq" id="WP_013680882.1">
    <property type="nucleotide sequence ID" value="NC_015315.1"/>
</dbReference>
<dbReference type="GeneID" id="10361600"/>
<dbReference type="SUPFAM" id="SSF89447">
    <property type="entry name" value="AbrB/MazE/MraZ-like"/>
    <property type="match status" value="1"/>
</dbReference>
<protein>
    <submittedName>
        <fullName evidence="2">Transcriptional regulator, AbrB family</fullName>
    </submittedName>
</protein>
<feature type="domain" description="SpoVT-AbrB" evidence="1">
    <location>
        <begin position="1"/>
        <end position="43"/>
    </location>
</feature>
<dbReference type="eggNOG" id="arCOG00823">
    <property type="taxonomic scope" value="Archaea"/>
</dbReference>
<dbReference type="KEGG" id="tuz:TUZN_2090"/>
<name>F2L5C2_THEU7</name>
<evidence type="ECO:0000313" key="2">
    <source>
        <dbReference type="EMBL" id="AEA13547.1"/>
    </source>
</evidence>
<dbReference type="SMART" id="SM00966">
    <property type="entry name" value="SpoVT_AbrB"/>
    <property type="match status" value="1"/>
</dbReference>
<dbReference type="STRING" id="999630.TUZN_2090"/>
<dbReference type="GO" id="GO:0003677">
    <property type="term" value="F:DNA binding"/>
    <property type="evidence" value="ECO:0007669"/>
    <property type="project" value="InterPro"/>
</dbReference>
<evidence type="ECO:0000259" key="1">
    <source>
        <dbReference type="PROSITE" id="PS51740"/>
    </source>
</evidence>
<dbReference type="EMBL" id="CP002590">
    <property type="protein sequence ID" value="AEA13547.1"/>
    <property type="molecule type" value="Genomic_DNA"/>
</dbReference>
<dbReference type="AlphaFoldDB" id="F2L5C2"/>
<proteinExistence type="predicted"/>
<dbReference type="OrthoDB" id="28233at2157"/>
<sequence length="75" mass="8623">MEIVEMDGSGRIYIPAEIRRRLNARRFRIRIVEGGLLLEPVDAVDSYYGRFGPPRYASLEEIEKALEDAAQVDLR</sequence>
<reference evidence="2 3" key="1">
    <citation type="journal article" date="2011" name="J. Bacteriol.">
        <title>Complete genome sequence of the thermoacidophilic crenarchaeon Thermoproteus uzoniensis 768-20.</title>
        <authorList>
            <person name="Mardanov A.V."/>
            <person name="Gumerov V.M."/>
            <person name="Beletsky A.V."/>
            <person name="Prokofeva M.I."/>
            <person name="Bonch-Osmolovskaya E.A."/>
            <person name="Ravin N.V."/>
            <person name="Skryabin K.G."/>
        </authorList>
    </citation>
    <scope>NUCLEOTIDE SEQUENCE [LARGE SCALE GENOMIC DNA]</scope>
    <source>
        <strain evidence="2 3">768-20</strain>
    </source>
</reference>
<gene>
    <name evidence="2" type="ordered locus">TUZN_2090</name>
</gene>
<evidence type="ECO:0000313" key="3">
    <source>
        <dbReference type="Proteomes" id="UP000008138"/>
    </source>
</evidence>